<gene>
    <name evidence="2" type="ORF">SNEC2469_LOCUS25703</name>
</gene>
<evidence type="ECO:0000313" key="3">
    <source>
        <dbReference type="Proteomes" id="UP000601435"/>
    </source>
</evidence>
<dbReference type="OrthoDB" id="444186at2759"/>
<proteinExistence type="predicted"/>
<keyword evidence="3" id="KW-1185">Reference proteome</keyword>
<evidence type="ECO:0000313" key="2">
    <source>
        <dbReference type="EMBL" id="CAE7843347.1"/>
    </source>
</evidence>
<dbReference type="AlphaFoldDB" id="A0A812ZXY3"/>
<feature type="region of interest" description="Disordered" evidence="1">
    <location>
        <begin position="54"/>
        <end position="82"/>
    </location>
</feature>
<dbReference type="Proteomes" id="UP000601435">
    <property type="component" value="Unassembled WGS sequence"/>
</dbReference>
<name>A0A812ZXY3_9DINO</name>
<sequence length="151" mass="16764">MQPSNIQTHARFNINRAIDVSIWFAEVSGPYAQANGPEAAAKIGILEGQQAPDSVYNRRASSHAVKEEDVQEPPSHAKGGKAALKKLRLQLAAQEGKMRQTEAASAERREAMRRETQLLADSLREVGLRCHMLLGKHKMLLDDRKRLEAEA</sequence>
<evidence type="ECO:0000256" key="1">
    <source>
        <dbReference type="SAM" id="MobiDB-lite"/>
    </source>
</evidence>
<reference evidence="2" key="1">
    <citation type="submission" date="2021-02" db="EMBL/GenBank/DDBJ databases">
        <authorList>
            <person name="Dougan E. K."/>
            <person name="Rhodes N."/>
            <person name="Thang M."/>
            <person name="Chan C."/>
        </authorList>
    </citation>
    <scope>NUCLEOTIDE SEQUENCE</scope>
</reference>
<protein>
    <submittedName>
        <fullName evidence="2">Uncharacterized protein</fullName>
    </submittedName>
</protein>
<comment type="caution">
    <text evidence="2">The sequence shown here is derived from an EMBL/GenBank/DDBJ whole genome shotgun (WGS) entry which is preliminary data.</text>
</comment>
<dbReference type="EMBL" id="CAJNJA010051030">
    <property type="protein sequence ID" value="CAE7843347.1"/>
    <property type="molecule type" value="Genomic_DNA"/>
</dbReference>
<accession>A0A812ZXY3</accession>
<organism evidence="2 3">
    <name type="scientific">Symbiodinium necroappetens</name>
    <dbReference type="NCBI Taxonomy" id="1628268"/>
    <lineage>
        <taxon>Eukaryota</taxon>
        <taxon>Sar</taxon>
        <taxon>Alveolata</taxon>
        <taxon>Dinophyceae</taxon>
        <taxon>Suessiales</taxon>
        <taxon>Symbiodiniaceae</taxon>
        <taxon>Symbiodinium</taxon>
    </lineage>
</organism>